<proteinExistence type="inferred from homology"/>
<dbReference type="InterPro" id="IPR050921">
    <property type="entry name" value="T4SS_GSP_E_ATPase"/>
</dbReference>
<dbReference type="PANTHER" id="PTHR30486">
    <property type="entry name" value="TWITCHING MOTILITY PROTEIN PILT"/>
    <property type="match status" value="1"/>
</dbReference>
<dbReference type="CDD" id="cd01130">
    <property type="entry name" value="VirB11-like_ATPase"/>
    <property type="match status" value="1"/>
</dbReference>
<dbReference type="InterPro" id="IPR027417">
    <property type="entry name" value="P-loop_NTPase"/>
</dbReference>
<dbReference type="Gene3D" id="3.30.450.380">
    <property type="match status" value="1"/>
</dbReference>
<dbReference type="PATRIC" id="fig|679936.5.peg.2736"/>
<dbReference type="SUPFAM" id="SSF52540">
    <property type="entry name" value="P-loop containing nucleoside triphosphate hydrolases"/>
    <property type="match status" value="1"/>
</dbReference>
<evidence type="ECO:0000256" key="1">
    <source>
        <dbReference type="ARBA" id="ARBA00006611"/>
    </source>
</evidence>
<dbReference type="Gene3D" id="3.40.50.300">
    <property type="entry name" value="P-loop containing nucleotide triphosphate hydrolases"/>
    <property type="match status" value="1"/>
</dbReference>
<evidence type="ECO:0000313" key="3">
    <source>
        <dbReference type="EMBL" id="AEW06105.1"/>
    </source>
</evidence>
<organism evidence="3 4">
    <name type="scientific">Sulfobacillus acidophilus (strain ATCC 700253 / DSM 10332 / NAL)</name>
    <dbReference type="NCBI Taxonomy" id="679936"/>
    <lineage>
        <taxon>Bacteria</taxon>
        <taxon>Bacillati</taxon>
        <taxon>Bacillota</taxon>
        <taxon>Clostridia</taxon>
        <taxon>Eubacteriales</taxon>
        <taxon>Clostridiales Family XVII. Incertae Sedis</taxon>
        <taxon>Sulfobacillus</taxon>
    </lineage>
</organism>
<dbReference type="InterPro" id="IPR001482">
    <property type="entry name" value="T2SS/T4SS_dom"/>
</dbReference>
<accession>G8TXA3</accession>
<evidence type="ECO:0000259" key="2">
    <source>
        <dbReference type="Pfam" id="PF00437"/>
    </source>
</evidence>
<protein>
    <submittedName>
        <fullName evidence="3">Type II secretion system protein E</fullName>
    </submittedName>
</protein>
<dbReference type="AlphaFoldDB" id="G8TXA3"/>
<dbReference type="Pfam" id="PF00437">
    <property type="entry name" value="T2SSE"/>
    <property type="match status" value="1"/>
</dbReference>
<dbReference type="HOGENOM" id="CLU_679423_0_0_9"/>
<sequence>MSPYRWSPTPSPLSPRAQEERSDWDHVFRQWTTLLQQQFPEHLAYLVWDAPRIHALELVADEIMPQYPDWDPALAPVLRRAWINRLTGLGPLEDLLLDETVSDIMINGLDAYVEQGGQITPVAWPIHDVDEVADLARQLASRAGRQLTTENPLCDAILSDGSRIHLVLPPVSEVPEITIRRASGTPLSLEDYFRLGSLTEALWDDLRARVVARQNILVAGGAGTGKTSLLRLLATQIPDHERLVTIEDVRELNLTHRNTARLESRAQWPVHRLIIEALRMRPDRIIVGEVRGGEAWDLLEAMATGHPGSLSTVHSGGDALKAIKRLSRMAMYQTRPIQYDQIVAHALDTIDVVVNVERAADGHRHIRAVSEIVEGTIRSVWEFRS</sequence>
<dbReference type="PANTHER" id="PTHR30486:SF6">
    <property type="entry name" value="TYPE IV PILUS RETRACTATION ATPASE PILT"/>
    <property type="match status" value="1"/>
</dbReference>
<name>G8TXA3_SULAD</name>
<feature type="domain" description="Bacterial type II secretion system protein E" evidence="2">
    <location>
        <begin position="87"/>
        <end position="334"/>
    </location>
</feature>
<dbReference type="GO" id="GO:0016887">
    <property type="term" value="F:ATP hydrolysis activity"/>
    <property type="evidence" value="ECO:0007669"/>
    <property type="project" value="InterPro"/>
</dbReference>
<keyword evidence="4" id="KW-1185">Reference proteome</keyword>
<dbReference type="EMBL" id="CP003179">
    <property type="protein sequence ID" value="AEW06105.1"/>
    <property type="molecule type" value="Genomic_DNA"/>
</dbReference>
<reference evidence="4" key="1">
    <citation type="submission" date="2011-12" db="EMBL/GenBank/DDBJ databases">
        <title>The complete genome of chromosome of Sulfobacillus acidophilus DSM 10332.</title>
        <authorList>
            <person name="Lucas S."/>
            <person name="Han J."/>
            <person name="Lapidus A."/>
            <person name="Bruce D."/>
            <person name="Goodwin L."/>
            <person name="Pitluck S."/>
            <person name="Peters L."/>
            <person name="Kyrpides N."/>
            <person name="Mavromatis K."/>
            <person name="Ivanova N."/>
            <person name="Mikhailova N."/>
            <person name="Chertkov O."/>
            <person name="Saunders E."/>
            <person name="Detter J.C."/>
            <person name="Tapia R."/>
            <person name="Han C."/>
            <person name="Land M."/>
            <person name="Hauser L."/>
            <person name="Markowitz V."/>
            <person name="Cheng J.-F."/>
            <person name="Hugenholtz P."/>
            <person name="Woyke T."/>
            <person name="Wu D."/>
            <person name="Pukall R."/>
            <person name="Gehrich-Schroeter G."/>
            <person name="Schneider S."/>
            <person name="Klenk H.-P."/>
            <person name="Eisen J.A."/>
        </authorList>
    </citation>
    <scope>NUCLEOTIDE SEQUENCE [LARGE SCALE GENOMIC DNA]</scope>
    <source>
        <strain evidence="4">ATCC 700253 / DSM 10332 / NAL</strain>
    </source>
</reference>
<reference evidence="3 4" key="2">
    <citation type="journal article" date="2012" name="Stand. Genomic Sci.">
        <title>Complete genome sequence of the moderately thermophilic mineral-sulfide-oxidizing firmicute Sulfobacillus acidophilus type strain (NAL(T)).</title>
        <authorList>
            <person name="Anderson I."/>
            <person name="Chertkov O."/>
            <person name="Chen A."/>
            <person name="Saunders E."/>
            <person name="Lapidus A."/>
            <person name="Nolan M."/>
            <person name="Lucas S."/>
            <person name="Hammon N."/>
            <person name="Deshpande S."/>
            <person name="Cheng J.F."/>
            <person name="Han C."/>
            <person name="Tapia R."/>
            <person name="Goodwin L.A."/>
            <person name="Pitluck S."/>
            <person name="Liolios K."/>
            <person name="Pagani I."/>
            <person name="Ivanova N."/>
            <person name="Mikhailova N."/>
            <person name="Pati A."/>
            <person name="Palaniappan K."/>
            <person name="Land M."/>
            <person name="Pan C."/>
            <person name="Rohde M."/>
            <person name="Pukall R."/>
            <person name="Goker M."/>
            <person name="Detter J.C."/>
            <person name="Woyke T."/>
            <person name="Bristow J."/>
            <person name="Eisen J.A."/>
            <person name="Markowitz V."/>
            <person name="Hugenholtz P."/>
            <person name="Kyrpides N.C."/>
            <person name="Klenk H.P."/>
            <person name="Mavromatis K."/>
        </authorList>
    </citation>
    <scope>NUCLEOTIDE SEQUENCE [LARGE SCALE GENOMIC DNA]</scope>
    <source>
        <strain evidence="4">ATCC 700253 / DSM 10332 / NAL</strain>
    </source>
</reference>
<dbReference type="Proteomes" id="UP000005439">
    <property type="component" value="Chromosome"/>
</dbReference>
<dbReference type="KEGG" id="sap:Sulac_2643"/>
<comment type="similarity">
    <text evidence="1">Belongs to the GSP E family.</text>
</comment>
<gene>
    <name evidence="3" type="ordered locus">Sulac_2643</name>
</gene>
<dbReference type="STRING" id="679936.Sulac_2643"/>
<evidence type="ECO:0000313" key="4">
    <source>
        <dbReference type="Proteomes" id="UP000005439"/>
    </source>
</evidence>